<dbReference type="GO" id="GO:0047874">
    <property type="term" value="F:dolichyldiphosphatase activity"/>
    <property type="evidence" value="ECO:0007669"/>
    <property type="project" value="TreeGrafter"/>
</dbReference>
<dbReference type="GO" id="GO:0008610">
    <property type="term" value="P:lipid biosynthetic process"/>
    <property type="evidence" value="ECO:0007669"/>
    <property type="project" value="TreeGrafter"/>
</dbReference>
<dbReference type="Proteomes" id="UP000327013">
    <property type="component" value="Chromosome 1"/>
</dbReference>
<dbReference type="PANTHER" id="PTHR11247">
    <property type="entry name" value="PALMITOYL-PROTEIN THIOESTERASE/DOLICHYLDIPHOSPHATASE 1"/>
    <property type="match status" value="1"/>
</dbReference>
<evidence type="ECO:0000313" key="3">
    <source>
        <dbReference type="Proteomes" id="UP000327013"/>
    </source>
</evidence>
<protein>
    <recommendedName>
        <fullName evidence="4">Phosphatidic acid phosphatase type 2/haloperoxidase domain-containing protein</fullName>
    </recommendedName>
</protein>
<dbReference type="SUPFAM" id="SSF48317">
    <property type="entry name" value="Acid phosphatase/Vanadium-dependent haloperoxidase"/>
    <property type="match status" value="1"/>
</dbReference>
<evidence type="ECO:0000256" key="1">
    <source>
        <dbReference type="ARBA" id="ARBA00022801"/>
    </source>
</evidence>
<organism evidence="2 3">
    <name type="scientific">Carpinus fangiana</name>
    <dbReference type="NCBI Taxonomy" id="176857"/>
    <lineage>
        <taxon>Eukaryota</taxon>
        <taxon>Viridiplantae</taxon>
        <taxon>Streptophyta</taxon>
        <taxon>Embryophyta</taxon>
        <taxon>Tracheophyta</taxon>
        <taxon>Spermatophyta</taxon>
        <taxon>Magnoliopsida</taxon>
        <taxon>eudicotyledons</taxon>
        <taxon>Gunneridae</taxon>
        <taxon>Pentapetalae</taxon>
        <taxon>rosids</taxon>
        <taxon>fabids</taxon>
        <taxon>Fagales</taxon>
        <taxon>Betulaceae</taxon>
        <taxon>Carpinus</taxon>
    </lineage>
</organism>
<gene>
    <name evidence="2" type="ORF">FH972_004341</name>
</gene>
<dbReference type="EMBL" id="CM017321">
    <property type="protein sequence ID" value="KAE7999967.1"/>
    <property type="molecule type" value="Genomic_DNA"/>
</dbReference>
<dbReference type="OrthoDB" id="302705at2759"/>
<dbReference type="GO" id="GO:0006487">
    <property type="term" value="P:protein N-linked glycosylation"/>
    <property type="evidence" value="ECO:0007669"/>
    <property type="project" value="TreeGrafter"/>
</dbReference>
<accession>A0A5N6QLI1</accession>
<dbReference type="InterPro" id="IPR036938">
    <property type="entry name" value="PAP2/HPO_sf"/>
</dbReference>
<dbReference type="GO" id="GO:0005789">
    <property type="term" value="C:endoplasmic reticulum membrane"/>
    <property type="evidence" value="ECO:0007669"/>
    <property type="project" value="TreeGrafter"/>
</dbReference>
<evidence type="ECO:0008006" key="4">
    <source>
        <dbReference type="Google" id="ProtNLM"/>
    </source>
</evidence>
<sequence>MLSTLTVLRKPSVRVLASDRPMLKSINSTFSVDLSVSKSSFFGGFVSKKGVCERNRVQVLNTMVKTSAFKGGDGDEGVRVLEQETFVDGSPKFRWELMANGLEPTLNRMSKWLVAALFGGVILWRHDAEALWAAMGSVLNSLLSIILKRILNQERPVSTLRSDPGMPSSHSQSIFFTVVFTIVSSNFSHSLFTLRSLTLAFMLLHISSRVYCFVMTNARSECIMHETCSAF</sequence>
<keyword evidence="3" id="KW-1185">Reference proteome</keyword>
<dbReference type="AlphaFoldDB" id="A0A5N6QLI1"/>
<keyword evidence="1" id="KW-0378">Hydrolase</keyword>
<name>A0A5N6QLI1_9ROSI</name>
<dbReference type="PANTHER" id="PTHR11247:SF40">
    <property type="entry name" value="LIPID PHOSPHATE PHOSPHATASE EPSILON 1, CHLOROPLASTIC"/>
    <property type="match status" value="1"/>
</dbReference>
<reference evidence="2 3" key="1">
    <citation type="submission" date="2019-06" db="EMBL/GenBank/DDBJ databases">
        <title>A chromosomal-level reference genome of Carpinus fangiana (Coryloideae, Betulaceae).</title>
        <authorList>
            <person name="Yang X."/>
            <person name="Wang Z."/>
            <person name="Zhang L."/>
            <person name="Hao G."/>
            <person name="Liu J."/>
            <person name="Yang Y."/>
        </authorList>
    </citation>
    <scope>NUCLEOTIDE SEQUENCE [LARGE SCALE GENOMIC DNA]</scope>
    <source>
        <strain evidence="2">Cfa_2016G</strain>
        <tissue evidence="2">Leaf</tissue>
    </source>
</reference>
<evidence type="ECO:0000313" key="2">
    <source>
        <dbReference type="EMBL" id="KAE7999967.1"/>
    </source>
</evidence>
<proteinExistence type="predicted"/>